<evidence type="ECO:0000313" key="1">
    <source>
        <dbReference type="EMBL" id="NYH88008.1"/>
    </source>
</evidence>
<dbReference type="Pfam" id="PF04229">
    <property type="entry name" value="GrpB"/>
    <property type="match status" value="1"/>
</dbReference>
<dbReference type="SUPFAM" id="SSF81301">
    <property type="entry name" value="Nucleotidyltransferase"/>
    <property type="match status" value="1"/>
</dbReference>
<accession>A0A852Z8L6</accession>
<keyword evidence="1" id="KW-0808">Transferase</keyword>
<dbReference type="PANTHER" id="PTHR34822:SF1">
    <property type="entry name" value="GRPB FAMILY PROTEIN"/>
    <property type="match status" value="1"/>
</dbReference>
<protein>
    <submittedName>
        <fullName evidence="1">GrpB-like predicted nucleotidyltransferase (UPF0157 family)</fullName>
    </submittedName>
</protein>
<gene>
    <name evidence="1" type="ORF">F4554_000646</name>
</gene>
<comment type="caution">
    <text evidence="1">The sequence shown here is derived from an EMBL/GenBank/DDBJ whole genome shotgun (WGS) entry which is preliminary data.</text>
</comment>
<name>A0A852Z8L6_9ACTN</name>
<dbReference type="Proteomes" id="UP000579605">
    <property type="component" value="Unassembled WGS sequence"/>
</dbReference>
<reference evidence="1 2" key="1">
    <citation type="submission" date="2020-07" db="EMBL/GenBank/DDBJ databases">
        <title>Sequencing the genomes of 1000 actinobacteria strains.</title>
        <authorList>
            <person name="Klenk H.-P."/>
        </authorList>
    </citation>
    <scope>NUCLEOTIDE SEQUENCE [LARGE SCALE GENOMIC DNA]</scope>
    <source>
        <strain evidence="1 2">DSM 18448</strain>
    </source>
</reference>
<dbReference type="EMBL" id="JACBZH010000001">
    <property type="protein sequence ID" value="NYH88008.1"/>
    <property type="molecule type" value="Genomic_DNA"/>
</dbReference>
<dbReference type="GO" id="GO:0016740">
    <property type="term" value="F:transferase activity"/>
    <property type="evidence" value="ECO:0007669"/>
    <property type="project" value="UniProtKB-KW"/>
</dbReference>
<keyword evidence="2" id="KW-1185">Reference proteome</keyword>
<dbReference type="Gene3D" id="3.30.460.10">
    <property type="entry name" value="Beta Polymerase, domain 2"/>
    <property type="match status" value="1"/>
</dbReference>
<organism evidence="1 2">
    <name type="scientific">Actinopolymorpha rutila</name>
    <dbReference type="NCBI Taxonomy" id="446787"/>
    <lineage>
        <taxon>Bacteria</taxon>
        <taxon>Bacillati</taxon>
        <taxon>Actinomycetota</taxon>
        <taxon>Actinomycetes</taxon>
        <taxon>Propionibacteriales</taxon>
        <taxon>Actinopolymorphaceae</taxon>
        <taxon>Actinopolymorpha</taxon>
    </lineage>
</organism>
<evidence type="ECO:0000313" key="2">
    <source>
        <dbReference type="Proteomes" id="UP000579605"/>
    </source>
</evidence>
<sequence length="191" mass="20796">MDRAAFTGSNLGLERGSVRLAPSDATWAATFDNLARELQAALAGLAVAVEHVGSTAVPGLPAKPILDVALGVRVGVDRDALTNVLCSHGFLYRGEVPEEDGLNLMFGLELTPRQRVVNLHVVTHDSVRWREYVLLRDRLRSDPKARDAYADLKSDLARRFPNDRHAYIAGKGAFVATILADLHMERPSSAS</sequence>
<dbReference type="PANTHER" id="PTHR34822">
    <property type="entry name" value="GRPB DOMAIN PROTEIN (AFU_ORTHOLOGUE AFUA_1G01530)"/>
    <property type="match status" value="1"/>
</dbReference>
<dbReference type="InterPro" id="IPR043519">
    <property type="entry name" value="NT_sf"/>
</dbReference>
<proteinExistence type="predicted"/>
<dbReference type="InterPro" id="IPR007344">
    <property type="entry name" value="GrpB/CoaE"/>
</dbReference>
<dbReference type="RefSeq" id="WP_179785979.1">
    <property type="nucleotide sequence ID" value="NZ_BAAARR010000004.1"/>
</dbReference>
<dbReference type="AlphaFoldDB" id="A0A852Z8L6"/>